<name>A0A160PKB8_9HYPH</name>
<reference evidence="2 3" key="1">
    <citation type="journal article" date="2016" name="Genome Announc.">
        <title>Complete Genome Sequence of Methylobacterium populi P-1M, Isolated from Pink-Pigmented Household Biofilm.</title>
        <authorList>
            <person name="Morohoshi T."/>
            <person name="Ikeda T."/>
        </authorList>
    </citation>
    <scope>NUCLEOTIDE SEQUENCE [LARGE SCALE GENOMIC DNA]</scope>
    <source>
        <strain evidence="2 3">P-1M</strain>
    </source>
</reference>
<organism evidence="2 3">
    <name type="scientific">Methylorubrum populi</name>
    <dbReference type="NCBI Taxonomy" id="223967"/>
    <lineage>
        <taxon>Bacteria</taxon>
        <taxon>Pseudomonadati</taxon>
        <taxon>Pseudomonadota</taxon>
        <taxon>Alphaproteobacteria</taxon>
        <taxon>Hyphomicrobiales</taxon>
        <taxon>Methylobacteriaceae</taxon>
        <taxon>Methylorubrum</taxon>
    </lineage>
</organism>
<evidence type="ECO:0000256" key="1">
    <source>
        <dbReference type="SAM" id="Phobius"/>
    </source>
</evidence>
<protein>
    <submittedName>
        <fullName evidence="2">Uncharacterized protein</fullName>
    </submittedName>
</protein>
<gene>
    <name evidence="2" type="ORF">MPPM_4016</name>
</gene>
<keyword evidence="1" id="KW-1133">Transmembrane helix</keyword>
<dbReference type="AlphaFoldDB" id="A0A160PKB8"/>
<dbReference type="EMBL" id="AP014809">
    <property type="protein sequence ID" value="BAU92621.1"/>
    <property type="molecule type" value="Genomic_DNA"/>
</dbReference>
<proteinExistence type="predicted"/>
<feature type="transmembrane region" description="Helical" evidence="1">
    <location>
        <begin position="16"/>
        <end position="40"/>
    </location>
</feature>
<keyword evidence="1" id="KW-0812">Transmembrane</keyword>
<dbReference type="Proteomes" id="UP000218288">
    <property type="component" value="Chromosome"/>
</dbReference>
<evidence type="ECO:0000313" key="2">
    <source>
        <dbReference type="EMBL" id="BAU92621.1"/>
    </source>
</evidence>
<sequence length="46" mass="4745">MTVLRQIAAECRADRVLALVILGLGAWSAIALAILALTILDGLPAS</sequence>
<evidence type="ECO:0000313" key="3">
    <source>
        <dbReference type="Proteomes" id="UP000218288"/>
    </source>
</evidence>
<accession>A0A160PKB8</accession>
<dbReference type="RefSeq" id="WP_173807930.1">
    <property type="nucleotide sequence ID" value="NZ_AP014809.1"/>
</dbReference>
<keyword evidence="1" id="KW-0472">Membrane</keyword>